<dbReference type="Pfam" id="PF00140">
    <property type="entry name" value="Sigma70_r1_2"/>
    <property type="match status" value="1"/>
</dbReference>
<dbReference type="InterPro" id="IPR013325">
    <property type="entry name" value="RNA_pol_sigma_r2"/>
</dbReference>
<evidence type="ECO:0000259" key="2">
    <source>
        <dbReference type="Pfam" id="PF00140"/>
    </source>
</evidence>
<comment type="caution">
    <text evidence="4">The sequence shown here is derived from an EMBL/GenBank/DDBJ whole genome shotgun (WGS) entry which is preliminary data.</text>
</comment>
<organism evidence="4">
    <name type="scientific">human gut metagenome</name>
    <dbReference type="NCBI Taxonomy" id="408170"/>
    <lineage>
        <taxon>unclassified sequences</taxon>
        <taxon>metagenomes</taxon>
        <taxon>organismal metagenomes</taxon>
    </lineage>
</organism>
<evidence type="ECO:0000259" key="3">
    <source>
        <dbReference type="Pfam" id="PF03979"/>
    </source>
</evidence>
<feature type="region of interest" description="Disordered" evidence="1">
    <location>
        <begin position="43"/>
        <end position="62"/>
    </location>
</feature>
<dbReference type="InterPro" id="IPR042189">
    <property type="entry name" value="RNA_pol_sigma_70_r1_1_sf"/>
</dbReference>
<dbReference type="Gene3D" id="1.10.220.120">
    <property type="entry name" value="Sigma-70 factor, region 1.1"/>
    <property type="match status" value="1"/>
</dbReference>
<feature type="non-terminal residue" evidence="4">
    <location>
        <position position="120"/>
    </location>
</feature>
<dbReference type="SUPFAM" id="SSF88946">
    <property type="entry name" value="Sigma2 domain of RNA polymerase sigma factors"/>
    <property type="match status" value="1"/>
</dbReference>
<dbReference type="GO" id="GO:0003677">
    <property type="term" value="F:DNA binding"/>
    <property type="evidence" value="ECO:0007669"/>
    <property type="project" value="InterPro"/>
</dbReference>
<dbReference type="Gene3D" id="1.10.601.10">
    <property type="entry name" value="RNA Polymerase Primary Sigma Factor"/>
    <property type="match status" value="1"/>
</dbReference>
<dbReference type="GO" id="GO:0016987">
    <property type="term" value="F:sigma factor activity"/>
    <property type="evidence" value="ECO:0007669"/>
    <property type="project" value="InterPro"/>
</dbReference>
<proteinExistence type="predicted"/>
<sequence length="120" mass="13282">MLTQSEISDALHEQTEITAEQLDDIYTTLGKLNVEIVADIDADDTDSHTIETDEDEDEVSSEKKISIDLSVDSGVNIDDPVRMYLKEIGRVPLLSADEEIVLAKQIEAGAQEDATYKDIQ</sequence>
<accession>W1XQ83</accession>
<dbReference type="InterPro" id="IPR009042">
    <property type="entry name" value="RNA_pol_sigma70_r1_2"/>
</dbReference>
<dbReference type="Pfam" id="PF03979">
    <property type="entry name" value="Sigma70_r1_1"/>
    <property type="match status" value="1"/>
</dbReference>
<feature type="domain" description="RNA polymerase sigma-70 region 1.2" evidence="2">
    <location>
        <begin position="79"/>
        <end position="111"/>
    </location>
</feature>
<reference evidence="4" key="1">
    <citation type="submission" date="2013-12" db="EMBL/GenBank/DDBJ databases">
        <title>A Varibaculum cambriense genome reconstructed from a premature infant gut community with otherwise low bacterial novelty that shifts toward anaerobic metabolism during the third week of life.</title>
        <authorList>
            <person name="Brown C.T."/>
            <person name="Sharon I."/>
            <person name="Thomas B.C."/>
            <person name="Castelle C.J."/>
            <person name="Morowitz M.J."/>
            <person name="Banfield J.F."/>
        </authorList>
    </citation>
    <scope>NUCLEOTIDE SEQUENCE</scope>
</reference>
<feature type="domain" description="RNA polymerase sigma factor 70 region 1.1" evidence="3">
    <location>
        <begin position="1"/>
        <end position="59"/>
    </location>
</feature>
<protein>
    <submittedName>
        <fullName evidence="4">RNA polymerase sigma factor</fullName>
    </submittedName>
</protein>
<dbReference type="GO" id="GO:0006352">
    <property type="term" value="P:DNA-templated transcription initiation"/>
    <property type="evidence" value="ECO:0007669"/>
    <property type="project" value="InterPro"/>
</dbReference>
<gene>
    <name evidence="4" type="ORF">Q604_UNBC13889G0001</name>
</gene>
<evidence type="ECO:0000256" key="1">
    <source>
        <dbReference type="SAM" id="MobiDB-lite"/>
    </source>
</evidence>
<evidence type="ECO:0000313" key="4">
    <source>
        <dbReference type="EMBL" id="ETJ31625.1"/>
    </source>
</evidence>
<name>W1XQ83_9ZZZZ</name>
<dbReference type="EMBL" id="AZMM01013889">
    <property type="protein sequence ID" value="ETJ31625.1"/>
    <property type="molecule type" value="Genomic_DNA"/>
</dbReference>
<dbReference type="AlphaFoldDB" id="W1XQ83"/>
<dbReference type="InterPro" id="IPR007127">
    <property type="entry name" value="RNA_pol_sigma_70_r1_1"/>
</dbReference>